<dbReference type="AlphaFoldDB" id="A0A9Q9APS2"/>
<evidence type="ECO:0000256" key="2">
    <source>
        <dbReference type="ARBA" id="ARBA00022801"/>
    </source>
</evidence>
<keyword evidence="7" id="KW-1133">Transmembrane helix</keyword>
<keyword evidence="7" id="KW-0472">Membrane</keyword>
<feature type="region of interest" description="Disordered" evidence="6">
    <location>
        <begin position="570"/>
        <end position="595"/>
    </location>
</feature>
<dbReference type="GO" id="GO:0006641">
    <property type="term" value="P:triglyceride metabolic process"/>
    <property type="evidence" value="ECO:0007669"/>
    <property type="project" value="UniProtKB-ARBA"/>
</dbReference>
<dbReference type="OrthoDB" id="10049244at2759"/>
<evidence type="ECO:0000313" key="10">
    <source>
        <dbReference type="Proteomes" id="UP001056384"/>
    </source>
</evidence>
<dbReference type="InterPro" id="IPR016035">
    <property type="entry name" value="Acyl_Trfase/lysoPLipase"/>
</dbReference>
<keyword evidence="3" id="KW-0442">Lipid degradation</keyword>
<keyword evidence="7" id="KW-0812">Transmembrane</keyword>
<keyword evidence="9" id="KW-0808">Transferase</keyword>
<organism evidence="9 10">
    <name type="scientific">Septoria linicola</name>
    <dbReference type="NCBI Taxonomy" id="215465"/>
    <lineage>
        <taxon>Eukaryota</taxon>
        <taxon>Fungi</taxon>
        <taxon>Dikarya</taxon>
        <taxon>Ascomycota</taxon>
        <taxon>Pezizomycotina</taxon>
        <taxon>Dothideomycetes</taxon>
        <taxon>Dothideomycetidae</taxon>
        <taxon>Mycosphaerellales</taxon>
        <taxon>Mycosphaerellaceae</taxon>
        <taxon>Septoria</taxon>
    </lineage>
</organism>
<accession>A0A9Q9APS2</accession>
<proteinExistence type="predicted"/>
<reference evidence="9" key="1">
    <citation type="submission" date="2022-06" db="EMBL/GenBank/DDBJ databases">
        <title>Complete genome sequences of two strains of the flax pathogen Septoria linicola.</title>
        <authorList>
            <person name="Lapalu N."/>
            <person name="Simon A."/>
            <person name="Demenou B."/>
            <person name="Paumier D."/>
            <person name="Guillot M.-P."/>
            <person name="Gout L."/>
            <person name="Valade R."/>
        </authorList>
    </citation>
    <scope>NUCLEOTIDE SEQUENCE</scope>
    <source>
        <strain evidence="9">SE15195</strain>
    </source>
</reference>
<evidence type="ECO:0000256" key="4">
    <source>
        <dbReference type="ARBA" id="ARBA00023098"/>
    </source>
</evidence>
<keyword evidence="10" id="KW-1185">Reference proteome</keyword>
<dbReference type="PROSITE" id="PS51635">
    <property type="entry name" value="PNPLA"/>
    <property type="match status" value="1"/>
</dbReference>
<evidence type="ECO:0000313" key="9">
    <source>
        <dbReference type="EMBL" id="USW48596.1"/>
    </source>
</evidence>
<dbReference type="InterPro" id="IPR021771">
    <property type="entry name" value="Triacylglycerol_lipase_N"/>
</dbReference>
<dbReference type="Pfam" id="PF01734">
    <property type="entry name" value="Patatin"/>
    <property type="match status" value="1"/>
</dbReference>
<evidence type="ECO:0000256" key="1">
    <source>
        <dbReference type="ARBA" id="ARBA00002682"/>
    </source>
</evidence>
<dbReference type="EMBL" id="CP099418">
    <property type="protein sequence ID" value="USW48596.1"/>
    <property type="molecule type" value="Genomic_DNA"/>
</dbReference>
<evidence type="ECO:0000259" key="8">
    <source>
        <dbReference type="PROSITE" id="PS51635"/>
    </source>
</evidence>
<gene>
    <name evidence="9" type="ORF">Slin15195_G019150</name>
</gene>
<dbReference type="Proteomes" id="UP001056384">
    <property type="component" value="Chromosome 1"/>
</dbReference>
<dbReference type="GO" id="GO:0016740">
    <property type="term" value="F:transferase activity"/>
    <property type="evidence" value="ECO:0007669"/>
    <property type="project" value="UniProtKB-KW"/>
</dbReference>
<sequence length="595" mass="66925">MAPKYEGHVLLVVILTILDILQVWTNKFLAWSRRKPEKDVLLERLRNAKDYEEWYAAAEGLDGLTAAHQWRFNPIDPQYNYRLIQERTKALYHKRRSGDIPELTSYLRHGLFRNIYGITKLGLYNKTYANTKENIHMCLDVTVDSIWTIAESSKANGPRGLRLNPQQVIDNIQAARQTYGTSALMLQGGSIFGLCHLGVVKALLEQNCLPRVIVGTATGALMAALVGIHTKEELPEFLSGERLDLSAFAASSTRAKERQAAEKDLLGRVQPEGVPPGWFNILGRRASRFAVEGFLLDPEVLIECIKANVGDITFAEAYERTGCILNIVVSPPTEEIPSLMNYLTAPNVLIRSAAMISHITNVVYQHKRPSISLLSKDPNGNIEVVEIAIPEKDMRRSSQHAGSRAARDHPTRRLRQQFNVDHFIISQARPYLAPFIQPSLPYIRGRDRSWPRHILTGLIKHTLLIADTFNLLPSSVSRILSDEQIQGDKFTLVPDLAIKDWKRMLKNPTKEEVGYWILKGERCVWPSLCALKARVSIENALADAWVEIEKSKGGNAAGLGVDKNGLMALPPQPVYRADEDEEDWGSRRRKVPAKQ</sequence>
<keyword evidence="4" id="KW-0443">Lipid metabolism</keyword>
<feature type="transmembrane region" description="Helical" evidence="7">
    <location>
        <begin position="7"/>
        <end position="25"/>
    </location>
</feature>
<evidence type="ECO:0000256" key="5">
    <source>
        <dbReference type="PROSITE-ProRule" id="PRU01161"/>
    </source>
</evidence>
<dbReference type="Pfam" id="PF11815">
    <property type="entry name" value="DUF3336"/>
    <property type="match status" value="1"/>
</dbReference>
<dbReference type="SUPFAM" id="SSF52151">
    <property type="entry name" value="FabD/lysophospholipase-like"/>
    <property type="match status" value="1"/>
</dbReference>
<comment type="function">
    <text evidence="1">Probable lipid hydrolase.</text>
</comment>
<protein>
    <submittedName>
        <fullName evidence="9">Patatin-like phospholipase domain, Acyl transferase/acyl hydrolase/lysophospholipase</fullName>
    </submittedName>
</protein>
<dbReference type="GO" id="GO:0004806">
    <property type="term" value="F:triacylglycerol lipase activity"/>
    <property type="evidence" value="ECO:0007669"/>
    <property type="project" value="InterPro"/>
</dbReference>
<feature type="domain" description="PNPLA" evidence="8">
    <location>
        <begin position="184"/>
        <end position="383"/>
    </location>
</feature>
<dbReference type="PANTHER" id="PTHR14226">
    <property type="entry name" value="NEUROPATHY TARGET ESTERASE/SWISS CHEESE D.MELANOGASTER"/>
    <property type="match status" value="1"/>
</dbReference>
<keyword evidence="2 9" id="KW-0378">Hydrolase</keyword>
<evidence type="ECO:0000256" key="6">
    <source>
        <dbReference type="SAM" id="MobiDB-lite"/>
    </source>
</evidence>
<name>A0A9Q9APS2_9PEZI</name>
<dbReference type="GO" id="GO:0016042">
    <property type="term" value="P:lipid catabolic process"/>
    <property type="evidence" value="ECO:0007669"/>
    <property type="project" value="UniProtKB-KW"/>
</dbReference>
<evidence type="ECO:0000256" key="7">
    <source>
        <dbReference type="SAM" id="Phobius"/>
    </source>
</evidence>
<comment type="caution">
    <text evidence="5">Lacks conserved residue(s) required for the propagation of feature annotation.</text>
</comment>
<evidence type="ECO:0000256" key="3">
    <source>
        <dbReference type="ARBA" id="ARBA00022963"/>
    </source>
</evidence>
<dbReference type="InterPro" id="IPR002641">
    <property type="entry name" value="PNPLA_dom"/>
</dbReference>
<dbReference type="PANTHER" id="PTHR14226:SF44">
    <property type="entry name" value="TRIACYLGLYCEROL LIPASE 3"/>
    <property type="match status" value="1"/>
</dbReference>
<dbReference type="Gene3D" id="3.40.1090.10">
    <property type="entry name" value="Cytosolic phospholipase A2 catalytic domain"/>
    <property type="match status" value="1"/>
</dbReference>
<dbReference type="InterPro" id="IPR050301">
    <property type="entry name" value="NTE"/>
</dbReference>